<evidence type="ECO:0000313" key="2">
    <source>
        <dbReference type="Proteomes" id="UP001500897"/>
    </source>
</evidence>
<evidence type="ECO:0000313" key="1">
    <source>
        <dbReference type="EMBL" id="GAA2120278.1"/>
    </source>
</evidence>
<reference evidence="2" key="1">
    <citation type="journal article" date="2019" name="Int. J. Syst. Evol. Microbiol.">
        <title>The Global Catalogue of Microorganisms (GCM) 10K type strain sequencing project: providing services to taxonomists for standard genome sequencing and annotation.</title>
        <authorList>
            <consortium name="The Broad Institute Genomics Platform"/>
            <consortium name="The Broad Institute Genome Sequencing Center for Infectious Disease"/>
            <person name="Wu L."/>
            <person name="Ma J."/>
        </authorList>
    </citation>
    <scope>NUCLEOTIDE SEQUENCE [LARGE SCALE GENOMIC DNA]</scope>
    <source>
        <strain evidence="2">JCM 14559</strain>
    </source>
</reference>
<proteinExistence type="predicted"/>
<comment type="caution">
    <text evidence="1">The sequence shown here is derived from an EMBL/GenBank/DDBJ whole genome shotgun (WGS) entry which is preliminary data.</text>
</comment>
<protein>
    <submittedName>
        <fullName evidence="1">Uncharacterized protein</fullName>
    </submittedName>
</protein>
<gene>
    <name evidence="1" type="ORF">GCM10009759_68970</name>
</gene>
<organism evidence="1 2">
    <name type="scientific">Kitasatospora saccharophila</name>
    <dbReference type="NCBI Taxonomy" id="407973"/>
    <lineage>
        <taxon>Bacteria</taxon>
        <taxon>Bacillati</taxon>
        <taxon>Actinomycetota</taxon>
        <taxon>Actinomycetes</taxon>
        <taxon>Kitasatosporales</taxon>
        <taxon>Streptomycetaceae</taxon>
        <taxon>Kitasatospora</taxon>
    </lineage>
</organism>
<dbReference type="Proteomes" id="UP001500897">
    <property type="component" value="Unassembled WGS sequence"/>
</dbReference>
<name>A0ABN2Y0B9_9ACTN</name>
<accession>A0ABN2Y0B9</accession>
<dbReference type="RefSeq" id="WP_344558035.1">
    <property type="nucleotide sequence ID" value="NZ_BAAANS010000072.1"/>
</dbReference>
<dbReference type="EMBL" id="BAAANS010000072">
    <property type="protein sequence ID" value="GAA2120278.1"/>
    <property type="molecule type" value="Genomic_DNA"/>
</dbReference>
<keyword evidence="2" id="KW-1185">Reference proteome</keyword>
<sequence>MLTRYTDEGDELRAAAVKKNFNCPPDLEAGRLDVERIGDIAALVSARPTVYAANQELLALLNVLPRPDDSEFWWAVQKASNSLDLHPGNLPQGVKLTLIRPVETALAGRLLAGLTELTAEQRADVALLIGERLEFFSANALRLGELWIQAAEAAAFKAVVAGRFPRTPEEAEEFTAAWKRD</sequence>